<dbReference type="HAMAP" id="MF_00226_B">
    <property type="entry name" value="CinA_B"/>
    <property type="match status" value="1"/>
</dbReference>
<dbReference type="Gene3D" id="3.40.980.10">
    <property type="entry name" value="MoaB/Mog-like domain"/>
    <property type="match status" value="1"/>
</dbReference>
<dbReference type="InterPro" id="IPR050101">
    <property type="entry name" value="CinA"/>
</dbReference>
<dbReference type="Proteomes" id="UP000660862">
    <property type="component" value="Unassembled WGS sequence"/>
</dbReference>
<dbReference type="NCBIfam" id="NF001813">
    <property type="entry name" value="PRK00549.1"/>
    <property type="match status" value="1"/>
</dbReference>
<evidence type="ECO:0000313" key="4">
    <source>
        <dbReference type="Proteomes" id="UP000660862"/>
    </source>
</evidence>
<dbReference type="NCBIfam" id="TIGR00199">
    <property type="entry name" value="PncC_domain"/>
    <property type="match status" value="1"/>
</dbReference>
<dbReference type="SMART" id="SM00852">
    <property type="entry name" value="MoCF_biosynth"/>
    <property type="match status" value="1"/>
</dbReference>
<dbReference type="PIRSF" id="PIRSF006728">
    <property type="entry name" value="CinA"/>
    <property type="match status" value="1"/>
</dbReference>
<dbReference type="SUPFAM" id="SSF142433">
    <property type="entry name" value="CinA-like"/>
    <property type="match status" value="1"/>
</dbReference>
<accession>A0A917HWB1</accession>
<proteinExistence type="inferred from homology"/>
<dbReference type="Gene3D" id="3.90.950.20">
    <property type="entry name" value="CinA-like"/>
    <property type="match status" value="1"/>
</dbReference>
<reference evidence="3" key="2">
    <citation type="submission" date="2020-09" db="EMBL/GenBank/DDBJ databases">
        <authorList>
            <person name="Sun Q."/>
            <person name="Zhou Y."/>
        </authorList>
    </citation>
    <scope>NUCLEOTIDE SEQUENCE</scope>
    <source>
        <strain evidence="3">CGMCC 1.12195</strain>
    </source>
</reference>
<comment type="caution">
    <text evidence="3">The sequence shown here is derived from an EMBL/GenBank/DDBJ whole genome shotgun (WGS) entry which is preliminary data.</text>
</comment>
<evidence type="ECO:0000259" key="2">
    <source>
        <dbReference type="SMART" id="SM00852"/>
    </source>
</evidence>
<feature type="domain" description="MoaB/Mog" evidence="2">
    <location>
        <begin position="13"/>
        <end position="179"/>
    </location>
</feature>
<reference evidence="3" key="1">
    <citation type="journal article" date="2014" name="Int. J. Syst. Evol. Microbiol.">
        <title>Complete genome sequence of Corynebacterium casei LMG S-19264T (=DSM 44701T), isolated from a smear-ripened cheese.</title>
        <authorList>
            <consortium name="US DOE Joint Genome Institute (JGI-PGF)"/>
            <person name="Walter F."/>
            <person name="Albersmeier A."/>
            <person name="Kalinowski J."/>
            <person name="Ruckert C."/>
        </authorList>
    </citation>
    <scope>NUCLEOTIDE SEQUENCE</scope>
    <source>
        <strain evidence="3">CGMCC 1.12195</strain>
    </source>
</reference>
<dbReference type="EMBL" id="BMER01000003">
    <property type="protein sequence ID" value="GGG94351.1"/>
    <property type="molecule type" value="Genomic_DNA"/>
</dbReference>
<dbReference type="InterPro" id="IPR036653">
    <property type="entry name" value="CinA-like_C"/>
</dbReference>
<dbReference type="InterPro" id="IPR036425">
    <property type="entry name" value="MoaB/Mog-like_dom_sf"/>
</dbReference>
<evidence type="ECO:0000313" key="3">
    <source>
        <dbReference type="EMBL" id="GGG94351.1"/>
    </source>
</evidence>
<evidence type="ECO:0000256" key="1">
    <source>
        <dbReference type="HAMAP-Rule" id="MF_00226"/>
    </source>
</evidence>
<dbReference type="SUPFAM" id="SSF53218">
    <property type="entry name" value="Molybdenum cofactor biosynthesis proteins"/>
    <property type="match status" value="1"/>
</dbReference>
<dbReference type="AlphaFoldDB" id="A0A917HWB1"/>
<dbReference type="InterPro" id="IPR008135">
    <property type="entry name" value="Competence-induced_CinA"/>
</dbReference>
<sequence>MTPSGVSNDMQAEIITIGDEILIGQIIDTNSAWMAQQLNAIGIQVKQISSVADYPADIIVALTLASGRADIVFVTGGLGPTKDDVTKQTLSVYFECGLRRDPKVLAHVESIFQRSNRPMLEINRKQADVLDSSEVLFNERGTAPGMWVTHKEKPYIIMPGVPFEMKHIMVDRVLPRLRNLPGTQPLWHHTMLTAGIGESFLAEKIADIEAALPPHIHLAYLPKPGLVRLRLTAMGESLAALKSETQAIANQLAERIGEHFLADEDTSLEVLIRDFMQRRELLLATAESCTGGNIARLITTLPGSSSIFEGGAVTYSNAMKRELLGVKQKTLTEYGAVSEETAREMALGAQTNFNVDYAIAVTGIAGPDGGTTEKPVGLVWIAVAGKNEVVSRKFLFGHDRAINIERSSVAALFMLWQLLNLEWKANDTDRTAI</sequence>
<dbReference type="PANTHER" id="PTHR13939:SF0">
    <property type="entry name" value="NMN AMIDOHYDROLASE-LIKE PROTEIN YFAY"/>
    <property type="match status" value="1"/>
</dbReference>
<dbReference type="Pfam" id="PF02464">
    <property type="entry name" value="CinA"/>
    <property type="match status" value="1"/>
</dbReference>
<dbReference type="Pfam" id="PF00994">
    <property type="entry name" value="MoCF_biosynth"/>
    <property type="match status" value="1"/>
</dbReference>
<keyword evidence="4" id="KW-1185">Reference proteome</keyword>
<dbReference type="CDD" id="cd00885">
    <property type="entry name" value="cinA"/>
    <property type="match status" value="1"/>
</dbReference>
<dbReference type="NCBIfam" id="TIGR00177">
    <property type="entry name" value="molyb_syn"/>
    <property type="match status" value="1"/>
</dbReference>
<name>A0A917HWB1_9SPHI</name>
<dbReference type="InterPro" id="IPR001453">
    <property type="entry name" value="MoaB/Mog_dom"/>
</dbReference>
<gene>
    <name evidence="3" type="ORF">GCM10007415_31810</name>
</gene>
<dbReference type="InterPro" id="IPR041424">
    <property type="entry name" value="CinA_KH"/>
</dbReference>
<dbReference type="PANTHER" id="PTHR13939">
    <property type="entry name" value="NICOTINAMIDE-NUCLEOTIDE AMIDOHYDROLASE PNCC"/>
    <property type="match status" value="1"/>
</dbReference>
<comment type="similarity">
    <text evidence="1">Belongs to the CinA family.</text>
</comment>
<dbReference type="InterPro" id="IPR008136">
    <property type="entry name" value="CinA_C"/>
</dbReference>
<dbReference type="Pfam" id="PF18146">
    <property type="entry name" value="CinA_KH"/>
    <property type="match status" value="1"/>
</dbReference>
<organism evidence="3 4">
    <name type="scientific">Parapedobacter pyrenivorans</name>
    <dbReference type="NCBI Taxonomy" id="1305674"/>
    <lineage>
        <taxon>Bacteria</taxon>
        <taxon>Pseudomonadati</taxon>
        <taxon>Bacteroidota</taxon>
        <taxon>Sphingobacteriia</taxon>
        <taxon>Sphingobacteriales</taxon>
        <taxon>Sphingobacteriaceae</taxon>
        <taxon>Parapedobacter</taxon>
    </lineage>
</organism>
<protein>
    <recommendedName>
        <fullName evidence="1">CinA-like protein</fullName>
    </recommendedName>
</protein>
<dbReference type="NCBIfam" id="TIGR00200">
    <property type="entry name" value="cinA_nterm"/>
    <property type="match status" value="1"/>
</dbReference>